<evidence type="ECO:0000313" key="2">
    <source>
        <dbReference type="EMBL" id="NJP65196.1"/>
    </source>
</evidence>
<protein>
    <submittedName>
        <fullName evidence="2">NAD(P)H-binding protein</fullName>
    </submittedName>
</protein>
<dbReference type="Proteomes" id="UP000746503">
    <property type="component" value="Unassembled WGS sequence"/>
</dbReference>
<keyword evidence="3" id="KW-1185">Reference proteome</keyword>
<evidence type="ECO:0000259" key="1">
    <source>
        <dbReference type="Pfam" id="PF13460"/>
    </source>
</evidence>
<dbReference type="InterPro" id="IPR036291">
    <property type="entry name" value="NAD(P)-bd_dom_sf"/>
</dbReference>
<dbReference type="SUPFAM" id="SSF51735">
    <property type="entry name" value="NAD(P)-binding Rossmann-fold domains"/>
    <property type="match status" value="1"/>
</dbReference>
<comment type="caution">
    <text evidence="2">The sequence shown here is derived from an EMBL/GenBank/DDBJ whole genome shotgun (WGS) entry which is preliminary data.</text>
</comment>
<gene>
    <name evidence="2" type="ORF">HCJ92_02580</name>
</gene>
<dbReference type="Gene3D" id="3.40.50.720">
    <property type="entry name" value="NAD(P)-binding Rossmann-like Domain"/>
    <property type="match status" value="1"/>
</dbReference>
<dbReference type="RefSeq" id="WP_167931723.1">
    <property type="nucleotide sequence ID" value="NZ_JAAVJB010000009.1"/>
</dbReference>
<sequence length="375" mass="38941">MIGILGASGAVGRHATAALAADGPLRLGARRTDALRRHARTDDEVREVDATDPDSLAAFCAGCHIVLNCAGPSYALKETVALAALAAGADYVDVLGDDPVHEALTATGPVPAGRSAVLSAGTVPGLSRLAHRLLTESAAGDRTRPTRLVAHAGGLEHATGTVAADILLSLRVGGAGGEPYGHPLAAWRKGRRVPRALRIEESAEVPYFPSPVARQPLLTAEVERAARAEGLDDAEWYNVFPGSQVRALFSALPTLPADTPEQRAELIDRIVRAGATDLAGAEPYYRLVLTLSGTEQWRTLVVRTDDSYRLTAAVAVQAVRALAAGGIAPGVHFAGEVLDPAPTIAALERDGAGEFLIHEGAADAGSHGDFEDGQL</sequence>
<dbReference type="Pfam" id="PF13460">
    <property type="entry name" value="NAD_binding_10"/>
    <property type="match status" value="1"/>
</dbReference>
<feature type="domain" description="NAD(P)-binding" evidence="1">
    <location>
        <begin position="6"/>
        <end position="84"/>
    </location>
</feature>
<evidence type="ECO:0000313" key="3">
    <source>
        <dbReference type="Proteomes" id="UP000746503"/>
    </source>
</evidence>
<dbReference type="InterPro" id="IPR016040">
    <property type="entry name" value="NAD(P)-bd_dom"/>
</dbReference>
<dbReference type="PANTHER" id="PTHR43781">
    <property type="entry name" value="SACCHAROPINE DEHYDROGENASE"/>
    <property type="match status" value="1"/>
</dbReference>
<reference evidence="2 3" key="1">
    <citation type="submission" date="2020-03" db="EMBL/GenBank/DDBJ databases">
        <title>Draft genome of Streptomyces sp. ventii, isolated from the Axial Seamount in the Pacific Ocean, and resequencing of the two type strains Streptomyces lonarensis strain NCL 716 and Streptomyces bohaiensis strain 11A07.</title>
        <authorList>
            <person name="Loughran R.M."/>
            <person name="Pfannmuller K.M."/>
            <person name="Wasson B.J."/>
            <person name="Deadmond M.C."/>
            <person name="Paddock B.E."/>
            <person name="Koyack M.J."/>
            <person name="Gallegos D.A."/>
            <person name="Mitchell E.A."/>
            <person name="Ushijima B."/>
            <person name="Saw J.H."/>
            <person name="Mcphail K.L."/>
            <person name="Videau P."/>
        </authorList>
    </citation>
    <scope>NUCLEOTIDE SEQUENCE [LARGE SCALE GENOMIC DNA]</scope>
    <source>
        <strain evidence="3">5675061</strain>
    </source>
</reference>
<dbReference type="PANTHER" id="PTHR43781:SF1">
    <property type="entry name" value="SACCHAROPINE DEHYDROGENASE"/>
    <property type="match status" value="1"/>
</dbReference>
<proteinExistence type="predicted"/>
<dbReference type="EMBL" id="JAAVJB010000009">
    <property type="protein sequence ID" value="NJP65196.1"/>
    <property type="molecule type" value="Genomic_DNA"/>
</dbReference>
<organism evidence="2 3">
    <name type="scientific">Streptomyces spiramenti</name>
    <dbReference type="NCBI Taxonomy" id="2720606"/>
    <lineage>
        <taxon>Bacteria</taxon>
        <taxon>Bacillati</taxon>
        <taxon>Actinomycetota</taxon>
        <taxon>Actinomycetes</taxon>
        <taxon>Kitasatosporales</taxon>
        <taxon>Streptomycetaceae</taxon>
        <taxon>Streptomyces</taxon>
    </lineage>
</organism>
<name>A0ABX1AHQ5_9ACTN</name>
<accession>A0ABX1AHQ5</accession>